<dbReference type="SUPFAM" id="SSF54236">
    <property type="entry name" value="Ubiquitin-like"/>
    <property type="match status" value="1"/>
</dbReference>
<sequence>MYIEVTIDLKNYNKELFDIRLSNYHTVKNLVHIVWQAQSIKEQPREGYWLRVMNKKMVVPGEKKLVDCGITNGDRLEIL</sequence>
<dbReference type="PIRSF" id="PIRSF037793">
    <property type="entry name" value="DUF_ubiquitin-like_YukD"/>
    <property type="match status" value="1"/>
</dbReference>
<proteinExistence type="inferred from homology"/>
<evidence type="ECO:0000313" key="3">
    <source>
        <dbReference type="EMBL" id="ASV67177.1"/>
    </source>
</evidence>
<dbReference type="EMBL" id="CP022983">
    <property type="protein sequence ID" value="ASV67177.1"/>
    <property type="molecule type" value="Genomic_DNA"/>
</dbReference>
<dbReference type="Proteomes" id="UP000215137">
    <property type="component" value="Chromosome"/>
</dbReference>
<gene>
    <name evidence="3" type="ORF">CKF48_07455</name>
</gene>
<protein>
    <submittedName>
        <fullName evidence="3">Ubiquitin</fullName>
    </submittedName>
</protein>
<evidence type="ECO:0000256" key="2">
    <source>
        <dbReference type="PIRNR" id="PIRNR037793"/>
    </source>
</evidence>
<dbReference type="RefSeq" id="WP_095370752.1">
    <property type="nucleotide sequence ID" value="NZ_CP022983.1"/>
</dbReference>
<dbReference type="KEGG" id="bko:CKF48_07455"/>
<evidence type="ECO:0000256" key="1">
    <source>
        <dbReference type="ARBA" id="ARBA00011007"/>
    </source>
</evidence>
<organism evidence="3 4">
    <name type="scientific">Cytobacillus kochii</name>
    <dbReference type="NCBI Taxonomy" id="859143"/>
    <lineage>
        <taxon>Bacteria</taxon>
        <taxon>Bacillati</taxon>
        <taxon>Bacillota</taxon>
        <taxon>Bacilli</taxon>
        <taxon>Bacillales</taxon>
        <taxon>Bacillaceae</taxon>
        <taxon>Cytobacillus</taxon>
    </lineage>
</organism>
<dbReference type="OrthoDB" id="2437963at2"/>
<name>A0A248TG50_9BACI</name>
<dbReference type="InterPro" id="IPR014921">
    <property type="entry name" value="EsaB"/>
</dbReference>
<dbReference type="Pfam" id="PF08817">
    <property type="entry name" value="YukD"/>
    <property type="match status" value="1"/>
</dbReference>
<keyword evidence="4" id="KW-1185">Reference proteome</keyword>
<dbReference type="InterPro" id="IPR024962">
    <property type="entry name" value="YukD-like"/>
</dbReference>
<dbReference type="InterPro" id="IPR029071">
    <property type="entry name" value="Ubiquitin-like_domsf"/>
</dbReference>
<dbReference type="Gene3D" id="3.10.20.90">
    <property type="entry name" value="Phosphatidylinositol 3-kinase Catalytic Subunit, Chain A, domain 1"/>
    <property type="match status" value="1"/>
</dbReference>
<dbReference type="AlphaFoldDB" id="A0A248TG50"/>
<comment type="similarity">
    <text evidence="1 2">Belongs to the EsaB family.</text>
</comment>
<reference evidence="3 4" key="1">
    <citation type="submission" date="2017-08" db="EMBL/GenBank/DDBJ databases">
        <title>Complete Genome Sequence of Bacillus kochii Oregon-R-modENCODE STRAIN BDGP4, isolated from Drosophila melanogaster gut.</title>
        <authorList>
            <person name="Wan K.H."/>
            <person name="Yu C."/>
            <person name="Park S."/>
            <person name="Hammonds A.S."/>
            <person name="Booth B.W."/>
            <person name="Celniker S.E."/>
        </authorList>
    </citation>
    <scope>NUCLEOTIDE SEQUENCE [LARGE SCALE GENOMIC DNA]</scope>
    <source>
        <strain evidence="3 4">BDGP4</strain>
    </source>
</reference>
<evidence type="ECO:0000313" key="4">
    <source>
        <dbReference type="Proteomes" id="UP000215137"/>
    </source>
</evidence>
<accession>A0A248TG50</accession>